<dbReference type="Pfam" id="PF14091">
    <property type="entry name" value="DUF4269"/>
    <property type="match status" value="1"/>
</dbReference>
<reference evidence="1 2" key="1">
    <citation type="submission" date="2023-07" db="EMBL/GenBank/DDBJ databases">
        <title>Genomic Encyclopedia of Type Strains, Phase IV (KMG-IV): sequencing the most valuable type-strain genomes for metagenomic binning, comparative biology and taxonomic classification.</title>
        <authorList>
            <person name="Goeker M."/>
        </authorList>
    </citation>
    <scope>NUCLEOTIDE SEQUENCE [LARGE SCALE GENOMIC DNA]</scope>
    <source>
        <strain evidence="1 2">DSM 9768</strain>
    </source>
</reference>
<evidence type="ECO:0008006" key="3">
    <source>
        <dbReference type="Google" id="ProtNLM"/>
    </source>
</evidence>
<dbReference type="RefSeq" id="WP_307331380.1">
    <property type="nucleotide sequence ID" value="NZ_JAUSUG010000029.1"/>
</dbReference>
<dbReference type="Proteomes" id="UP001230005">
    <property type="component" value="Unassembled WGS sequence"/>
</dbReference>
<dbReference type="InterPro" id="IPR025365">
    <property type="entry name" value="DUF4269"/>
</dbReference>
<proteinExistence type="predicted"/>
<name>A0ABU0A206_9BACI</name>
<organism evidence="1 2">
    <name type="scientific">Evansella vedderi</name>
    <dbReference type="NCBI Taxonomy" id="38282"/>
    <lineage>
        <taxon>Bacteria</taxon>
        <taxon>Bacillati</taxon>
        <taxon>Bacillota</taxon>
        <taxon>Bacilli</taxon>
        <taxon>Bacillales</taxon>
        <taxon>Bacillaceae</taxon>
        <taxon>Evansella</taxon>
    </lineage>
</organism>
<evidence type="ECO:0000313" key="1">
    <source>
        <dbReference type="EMBL" id="MDQ0257521.1"/>
    </source>
</evidence>
<accession>A0ABU0A206</accession>
<protein>
    <recommendedName>
        <fullName evidence="3">DUF4269 domain-containing protein</fullName>
    </recommendedName>
</protein>
<keyword evidence="2" id="KW-1185">Reference proteome</keyword>
<evidence type="ECO:0000313" key="2">
    <source>
        <dbReference type="Proteomes" id="UP001230005"/>
    </source>
</evidence>
<dbReference type="EMBL" id="JAUSUG010000029">
    <property type="protein sequence ID" value="MDQ0257521.1"/>
    <property type="molecule type" value="Genomic_DNA"/>
</dbReference>
<gene>
    <name evidence="1" type="ORF">J2S74_004979</name>
</gene>
<sequence>MFLSIDYLKEGNPRQQLAYKAMHALGLLIDLEEYTPVLCGTLPINIDIDNSDLDIIMEVKNFDAFEKSIVALYGCHEGFRIKKTHIRGNPVMKANFLYGGFEFELFGQDVLVTEQYAYLHMIIENTLLRKNPPIREEIIALKKQGYKTEPAFCKVLGLEGDPYEGLIMYGKERGIIT</sequence>
<comment type="caution">
    <text evidence="1">The sequence shown here is derived from an EMBL/GenBank/DDBJ whole genome shotgun (WGS) entry which is preliminary data.</text>
</comment>